<accession>A0A7J7G1V2</accession>
<dbReference type="EMBL" id="JACBKZ010000014">
    <property type="protein sequence ID" value="KAF5934141.1"/>
    <property type="molecule type" value="Genomic_DNA"/>
</dbReference>
<dbReference type="Proteomes" id="UP000593564">
    <property type="component" value="Unassembled WGS sequence"/>
</dbReference>
<comment type="caution">
    <text evidence="1">The sequence shown here is derived from an EMBL/GenBank/DDBJ whole genome shotgun (WGS) entry which is preliminary data.</text>
</comment>
<organism evidence="1 2">
    <name type="scientific">Camellia sinensis</name>
    <name type="common">Tea plant</name>
    <name type="synonym">Thea sinensis</name>
    <dbReference type="NCBI Taxonomy" id="4442"/>
    <lineage>
        <taxon>Eukaryota</taxon>
        <taxon>Viridiplantae</taxon>
        <taxon>Streptophyta</taxon>
        <taxon>Embryophyta</taxon>
        <taxon>Tracheophyta</taxon>
        <taxon>Spermatophyta</taxon>
        <taxon>Magnoliopsida</taxon>
        <taxon>eudicotyledons</taxon>
        <taxon>Gunneridae</taxon>
        <taxon>Pentapetalae</taxon>
        <taxon>asterids</taxon>
        <taxon>Ericales</taxon>
        <taxon>Theaceae</taxon>
        <taxon>Camellia</taxon>
    </lineage>
</organism>
<sequence length="105" mass="12684">MVVMIRGGDEQHHGWVTRESLEKDVLPSERDVPVVWRVVRLRDKREREKKGVLKFKNWKVRLRDKEMRVYRESRCCLASWFVVKIAIKDKIDYFSHSKQNIAFNP</sequence>
<gene>
    <name evidence="1" type="ORF">HYC85_030312</name>
</gene>
<evidence type="ECO:0000313" key="2">
    <source>
        <dbReference type="Proteomes" id="UP000593564"/>
    </source>
</evidence>
<dbReference type="AlphaFoldDB" id="A0A7J7G1V2"/>
<evidence type="ECO:0000313" key="1">
    <source>
        <dbReference type="EMBL" id="KAF5934141.1"/>
    </source>
</evidence>
<keyword evidence="2" id="KW-1185">Reference proteome</keyword>
<protein>
    <submittedName>
        <fullName evidence="1">Uncharacterized protein</fullName>
    </submittedName>
</protein>
<reference evidence="1 2" key="2">
    <citation type="submission" date="2020-07" db="EMBL/GenBank/DDBJ databases">
        <title>Genome assembly of wild tea tree DASZ reveals pedigree and selection history of tea varieties.</title>
        <authorList>
            <person name="Zhang W."/>
        </authorList>
    </citation>
    <scope>NUCLEOTIDE SEQUENCE [LARGE SCALE GENOMIC DNA]</scope>
    <source>
        <strain evidence="2">cv. G240</strain>
        <tissue evidence="1">Leaf</tissue>
    </source>
</reference>
<proteinExistence type="predicted"/>
<reference evidence="2" key="1">
    <citation type="journal article" date="2020" name="Nat. Commun.">
        <title>Genome assembly of wild tea tree DASZ reveals pedigree and selection history of tea varieties.</title>
        <authorList>
            <person name="Zhang W."/>
            <person name="Zhang Y."/>
            <person name="Qiu H."/>
            <person name="Guo Y."/>
            <person name="Wan H."/>
            <person name="Zhang X."/>
            <person name="Scossa F."/>
            <person name="Alseekh S."/>
            <person name="Zhang Q."/>
            <person name="Wang P."/>
            <person name="Xu L."/>
            <person name="Schmidt M.H."/>
            <person name="Jia X."/>
            <person name="Li D."/>
            <person name="Zhu A."/>
            <person name="Guo F."/>
            <person name="Chen W."/>
            <person name="Ni D."/>
            <person name="Usadel B."/>
            <person name="Fernie A.R."/>
            <person name="Wen W."/>
        </authorList>
    </citation>
    <scope>NUCLEOTIDE SEQUENCE [LARGE SCALE GENOMIC DNA]</scope>
    <source>
        <strain evidence="2">cv. G240</strain>
    </source>
</reference>
<name>A0A7J7G1V2_CAMSI</name>